<dbReference type="Proteomes" id="UP000467840">
    <property type="component" value="Unassembled WGS sequence"/>
</dbReference>
<name>A0A6A6JZS8_HEVBR</name>
<evidence type="ECO:0000313" key="3">
    <source>
        <dbReference type="Proteomes" id="UP000467840"/>
    </source>
</evidence>
<accession>A0A6A6JZS8</accession>
<dbReference type="EMBL" id="JAAGAX010000511">
    <property type="protein sequence ID" value="KAF2281917.1"/>
    <property type="molecule type" value="Genomic_DNA"/>
</dbReference>
<evidence type="ECO:0000256" key="1">
    <source>
        <dbReference type="SAM" id="MobiDB-lite"/>
    </source>
</evidence>
<reference evidence="2 3" key="1">
    <citation type="journal article" date="2020" name="Mol. Plant">
        <title>The Chromosome-Based Rubber Tree Genome Provides New Insights into Spurge Genome Evolution and Rubber Biosynthesis.</title>
        <authorList>
            <person name="Liu J."/>
            <person name="Shi C."/>
            <person name="Shi C.C."/>
            <person name="Li W."/>
            <person name="Zhang Q.J."/>
            <person name="Zhang Y."/>
            <person name="Li K."/>
            <person name="Lu H.F."/>
            <person name="Shi C."/>
            <person name="Zhu S.T."/>
            <person name="Xiao Z.Y."/>
            <person name="Nan H."/>
            <person name="Yue Y."/>
            <person name="Zhu X.G."/>
            <person name="Wu Y."/>
            <person name="Hong X.N."/>
            <person name="Fan G.Y."/>
            <person name="Tong Y."/>
            <person name="Zhang D."/>
            <person name="Mao C.L."/>
            <person name="Liu Y.L."/>
            <person name="Hao S.J."/>
            <person name="Liu W.Q."/>
            <person name="Lv M.Q."/>
            <person name="Zhang H.B."/>
            <person name="Liu Y."/>
            <person name="Hu-Tang G.R."/>
            <person name="Wang J.P."/>
            <person name="Wang J.H."/>
            <person name="Sun Y.H."/>
            <person name="Ni S.B."/>
            <person name="Chen W.B."/>
            <person name="Zhang X.C."/>
            <person name="Jiao Y.N."/>
            <person name="Eichler E.E."/>
            <person name="Li G.H."/>
            <person name="Liu X."/>
            <person name="Gao L.Z."/>
        </authorList>
    </citation>
    <scope>NUCLEOTIDE SEQUENCE [LARGE SCALE GENOMIC DNA]</scope>
    <source>
        <strain evidence="3">cv. GT1</strain>
        <tissue evidence="2">Leaf</tissue>
    </source>
</reference>
<protein>
    <submittedName>
        <fullName evidence="2">Uncharacterized protein</fullName>
    </submittedName>
</protein>
<feature type="region of interest" description="Disordered" evidence="1">
    <location>
        <begin position="344"/>
        <end position="365"/>
    </location>
</feature>
<proteinExistence type="predicted"/>
<sequence length="618" mass="66743">MGPADDPTDTLRLELKNATRKIVDAISDNPHLVFCDQKVTEEMMHAATLLELAAKHEALGKRRSFAKDRTSNELVNSFREKAANAYYHIAQAYRLVEEHSTTALRERGGESVALYGKNELSHLGTRLRNSETLLHFQRAARSAAEHVAHALVFLRLAVQILKDIVVHTVKVASGSARVTDILNNPESNLLDIMPAMRTRIRDADTALSRGNQGADYDKLREALHSADSILSEIDSALSSGNRGFLDGNAPHLVLHACAREISQRDFSATPQLSSKMSAVLTDLESVVGRLVDIKVLNTLEQSPAVEVPKEFVRSSLKTLAYTLQVRSAVAGYALWFRRRPNRGAERDVKSSRGSTRGAQAAGTETDSVHTAAVPVQFVYNALVACSNAMQLSTAIDGIQAQISGDMLNEIIVAGLPNDARHSRMVSDASVISAMIDNLIRLHRGLMHQDAVYTAHNASGRGCLDLVREVINQKSKFDLGRAVPASIYSTEPRAAFIGGVVEQALIMHDGGFLGTQAGSRDSESGGRTVTVSTDVARSVVVAAMHAIQEAVVSDRRGRTIPPSLPSDAIERIVSDRAASPSSDTVTLSAQVVSGAFKHFEDEMLAIGALAPNSKIGTSW</sequence>
<feature type="compositionally biased region" description="Polar residues" evidence="1">
    <location>
        <begin position="351"/>
        <end position="365"/>
    </location>
</feature>
<keyword evidence="3" id="KW-1185">Reference proteome</keyword>
<gene>
    <name evidence="2" type="ORF">GH714_042741</name>
</gene>
<dbReference type="AlphaFoldDB" id="A0A6A6JZS8"/>
<evidence type="ECO:0000313" key="2">
    <source>
        <dbReference type="EMBL" id="KAF2281917.1"/>
    </source>
</evidence>
<comment type="caution">
    <text evidence="2">The sequence shown here is derived from an EMBL/GenBank/DDBJ whole genome shotgun (WGS) entry which is preliminary data.</text>
</comment>
<organism evidence="2 3">
    <name type="scientific">Hevea brasiliensis</name>
    <name type="common">Para rubber tree</name>
    <name type="synonym">Siphonia brasiliensis</name>
    <dbReference type="NCBI Taxonomy" id="3981"/>
    <lineage>
        <taxon>Eukaryota</taxon>
        <taxon>Viridiplantae</taxon>
        <taxon>Streptophyta</taxon>
        <taxon>Embryophyta</taxon>
        <taxon>Tracheophyta</taxon>
        <taxon>Spermatophyta</taxon>
        <taxon>Magnoliopsida</taxon>
        <taxon>eudicotyledons</taxon>
        <taxon>Gunneridae</taxon>
        <taxon>Pentapetalae</taxon>
        <taxon>rosids</taxon>
        <taxon>fabids</taxon>
        <taxon>Malpighiales</taxon>
        <taxon>Euphorbiaceae</taxon>
        <taxon>Crotonoideae</taxon>
        <taxon>Micrandreae</taxon>
        <taxon>Hevea</taxon>
    </lineage>
</organism>